<gene>
    <name evidence="2" type="ORF">AVDCRST_MAG30-2512</name>
</gene>
<accession>A0A6J4T2L2</accession>
<proteinExistence type="predicted"/>
<feature type="region of interest" description="Disordered" evidence="1">
    <location>
        <begin position="204"/>
        <end position="234"/>
    </location>
</feature>
<organism evidence="2">
    <name type="scientific">uncultured Solirubrobacteraceae bacterium</name>
    <dbReference type="NCBI Taxonomy" id="1162706"/>
    <lineage>
        <taxon>Bacteria</taxon>
        <taxon>Bacillati</taxon>
        <taxon>Actinomycetota</taxon>
        <taxon>Thermoleophilia</taxon>
        <taxon>Solirubrobacterales</taxon>
        <taxon>Solirubrobacteraceae</taxon>
        <taxon>environmental samples</taxon>
    </lineage>
</organism>
<feature type="compositionally biased region" description="Basic residues" evidence="1">
    <location>
        <begin position="54"/>
        <end position="64"/>
    </location>
</feature>
<feature type="compositionally biased region" description="Basic and acidic residues" evidence="1">
    <location>
        <begin position="24"/>
        <end position="34"/>
    </location>
</feature>
<protein>
    <submittedName>
        <fullName evidence="2">Uncharacterized protein</fullName>
    </submittedName>
</protein>
<feature type="non-terminal residue" evidence="2">
    <location>
        <position position="1"/>
    </location>
</feature>
<feature type="non-terminal residue" evidence="2">
    <location>
        <position position="234"/>
    </location>
</feature>
<reference evidence="2" key="1">
    <citation type="submission" date="2020-02" db="EMBL/GenBank/DDBJ databases">
        <authorList>
            <person name="Meier V. D."/>
        </authorList>
    </citation>
    <scope>NUCLEOTIDE SEQUENCE</scope>
    <source>
        <strain evidence="2">AVDCRST_MAG30</strain>
    </source>
</reference>
<evidence type="ECO:0000313" key="2">
    <source>
        <dbReference type="EMBL" id="CAA9511523.1"/>
    </source>
</evidence>
<dbReference type="EMBL" id="CADCVS010000328">
    <property type="protein sequence ID" value="CAA9511523.1"/>
    <property type="molecule type" value="Genomic_DNA"/>
</dbReference>
<feature type="compositionally biased region" description="Low complexity" evidence="1">
    <location>
        <begin position="222"/>
        <end position="234"/>
    </location>
</feature>
<sequence length="234" mass="25323">AAAPAQPLAGRPLRPVRHAPLQAGDRRHGPRPDRLPGGQLLRGARDRRDGGGGRRGRPHARAPRAPRLAGQRGGRAGRDGHRGLHRAAHGHGGGLLLAQGRPERRLRRRLPDLRARPPAADRLPRPGLLPLAERLRPRRPRAPGIHGRLARVGRAVRRAGGHLHRAHPRRQGGVARRRRPRPRLAGLRGDDLLLLPLRELVAQAARGARPGRLGRRGREPRAGLPAARAAASGV</sequence>
<name>A0A6J4T2L2_9ACTN</name>
<feature type="region of interest" description="Disordered" evidence="1">
    <location>
        <begin position="161"/>
        <end position="182"/>
    </location>
</feature>
<evidence type="ECO:0000256" key="1">
    <source>
        <dbReference type="SAM" id="MobiDB-lite"/>
    </source>
</evidence>
<feature type="compositionally biased region" description="Basic and acidic residues" evidence="1">
    <location>
        <begin position="43"/>
        <end position="52"/>
    </location>
</feature>
<feature type="region of interest" description="Disordered" evidence="1">
    <location>
        <begin position="1"/>
        <end position="96"/>
    </location>
</feature>
<dbReference type="AlphaFoldDB" id="A0A6J4T2L2"/>